<evidence type="ECO:0000313" key="2">
    <source>
        <dbReference type="EMBL" id="CAE7479358.1"/>
    </source>
</evidence>
<keyword evidence="3" id="KW-1185">Reference proteome</keyword>
<feature type="compositionally biased region" description="Polar residues" evidence="1">
    <location>
        <begin position="77"/>
        <end position="86"/>
    </location>
</feature>
<dbReference type="EMBL" id="CAJNDS010002447">
    <property type="protein sequence ID" value="CAE7479358.1"/>
    <property type="molecule type" value="Genomic_DNA"/>
</dbReference>
<organism evidence="2 3">
    <name type="scientific">Symbiodinium natans</name>
    <dbReference type="NCBI Taxonomy" id="878477"/>
    <lineage>
        <taxon>Eukaryota</taxon>
        <taxon>Sar</taxon>
        <taxon>Alveolata</taxon>
        <taxon>Dinophyceae</taxon>
        <taxon>Suessiales</taxon>
        <taxon>Symbiodiniaceae</taxon>
        <taxon>Symbiodinium</taxon>
    </lineage>
</organism>
<evidence type="ECO:0000256" key="1">
    <source>
        <dbReference type="SAM" id="MobiDB-lite"/>
    </source>
</evidence>
<comment type="caution">
    <text evidence="2">The sequence shown here is derived from an EMBL/GenBank/DDBJ whole genome shotgun (WGS) entry which is preliminary data.</text>
</comment>
<dbReference type="Proteomes" id="UP000604046">
    <property type="component" value="Unassembled WGS sequence"/>
</dbReference>
<feature type="region of interest" description="Disordered" evidence="1">
    <location>
        <begin position="61"/>
        <end position="91"/>
    </location>
</feature>
<sequence length="124" mass="13440">MRYEESLNMRARASGATASRILDGNVDPRMLGKAATTTSAPLSGDILRAYDNYNNELGAAANLPGSASGPRGHGARSTVSRRTASTAARKVPIMEEHFKTEAEKHAKWSASSMLWVLWFGFELI</sequence>
<dbReference type="AlphaFoldDB" id="A0A812SE95"/>
<proteinExistence type="predicted"/>
<name>A0A812SE95_9DINO</name>
<reference evidence="2" key="1">
    <citation type="submission" date="2021-02" db="EMBL/GenBank/DDBJ databases">
        <authorList>
            <person name="Dougan E. K."/>
            <person name="Rhodes N."/>
            <person name="Thang M."/>
            <person name="Chan C."/>
        </authorList>
    </citation>
    <scope>NUCLEOTIDE SEQUENCE</scope>
</reference>
<accession>A0A812SE95</accession>
<protein>
    <submittedName>
        <fullName evidence="2">Uncharacterized protein</fullName>
    </submittedName>
</protein>
<evidence type="ECO:0000313" key="3">
    <source>
        <dbReference type="Proteomes" id="UP000604046"/>
    </source>
</evidence>
<gene>
    <name evidence="2" type="ORF">SNAT2548_LOCUS26918</name>
</gene>